<protein>
    <submittedName>
        <fullName evidence="3">Uncharacterized protein</fullName>
    </submittedName>
</protein>
<keyword evidence="1" id="KW-0472">Membrane</keyword>
<feature type="chain" id="PRO_5043506686" evidence="2">
    <location>
        <begin position="19"/>
        <end position="194"/>
    </location>
</feature>
<keyword evidence="1" id="KW-1133">Transmembrane helix</keyword>
<keyword evidence="4" id="KW-1185">Reference proteome</keyword>
<name>A0AAV4WRJ7_CAEEX</name>
<accession>A0AAV4WRJ7</accession>
<keyword evidence="1" id="KW-0812">Transmembrane</keyword>
<feature type="transmembrane region" description="Helical" evidence="1">
    <location>
        <begin position="170"/>
        <end position="193"/>
    </location>
</feature>
<sequence length="194" mass="21618">MHLLPFCVVGWLNNFSCGATYLRCCVSNDYNFGTVVETSAPLPEDYSTESTTEYEVFLVTTEPTRETTINHIYSSSPSSQAPLNKSLAQQLKLLRLQYPKTTQNLVLRFNLLCVQPEDDDDASLETTTTIIPLTTKKIYENKQPATQYSNYETSPASTTMRDPVCPGSCVAPLLAFFVMLLVNHIIVLMMAVVA</sequence>
<evidence type="ECO:0000313" key="3">
    <source>
        <dbReference type="EMBL" id="GIY85121.1"/>
    </source>
</evidence>
<gene>
    <name evidence="3" type="ORF">CEXT_671371</name>
</gene>
<dbReference type="Proteomes" id="UP001054945">
    <property type="component" value="Unassembled WGS sequence"/>
</dbReference>
<organism evidence="3 4">
    <name type="scientific">Caerostris extrusa</name>
    <name type="common">Bark spider</name>
    <name type="synonym">Caerostris bankana</name>
    <dbReference type="NCBI Taxonomy" id="172846"/>
    <lineage>
        <taxon>Eukaryota</taxon>
        <taxon>Metazoa</taxon>
        <taxon>Ecdysozoa</taxon>
        <taxon>Arthropoda</taxon>
        <taxon>Chelicerata</taxon>
        <taxon>Arachnida</taxon>
        <taxon>Araneae</taxon>
        <taxon>Araneomorphae</taxon>
        <taxon>Entelegynae</taxon>
        <taxon>Araneoidea</taxon>
        <taxon>Araneidae</taxon>
        <taxon>Caerostris</taxon>
    </lineage>
</organism>
<feature type="signal peptide" evidence="2">
    <location>
        <begin position="1"/>
        <end position="18"/>
    </location>
</feature>
<comment type="caution">
    <text evidence="3">The sequence shown here is derived from an EMBL/GenBank/DDBJ whole genome shotgun (WGS) entry which is preliminary data.</text>
</comment>
<evidence type="ECO:0000313" key="4">
    <source>
        <dbReference type="Proteomes" id="UP001054945"/>
    </source>
</evidence>
<reference evidence="3 4" key="1">
    <citation type="submission" date="2021-06" db="EMBL/GenBank/DDBJ databases">
        <title>Caerostris extrusa draft genome.</title>
        <authorList>
            <person name="Kono N."/>
            <person name="Arakawa K."/>
        </authorList>
    </citation>
    <scope>NUCLEOTIDE SEQUENCE [LARGE SCALE GENOMIC DNA]</scope>
</reference>
<proteinExistence type="predicted"/>
<evidence type="ECO:0000256" key="1">
    <source>
        <dbReference type="SAM" id="Phobius"/>
    </source>
</evidence>
<keyword evidence="2" id="KW-0732">Signal</keyword>
<dbReference type="AlphaFoldDB" id="A0AAV4WRJ7"/>
<dbReference type="EMBL" id="BPLR01016616">
    <property type="protein sequence ID" value="GIY85121.1"/>
    <property type="molecule type" value="Genomic_DNA"/>
</dbReference>
<evidence type="ECO:0000256" key="2">
    <source>
        <dbReference type="SAM" id="SignalP"/>
    </source>
</evidence>